<dbReference type="Gene3D" id="3.40.1010.10">
    <property type="entry name" value="Cobalt-precorrin-4 Transmethylase, Domain 1"/>
    <property type="match status" value="1"/>
</dbReference>
<dbReference type="Gene3D" id="3.30.950.10">
    <property type="entry name" value="Methyltransferase, Cobalt-precorrin-4 Transmethylase, Domain 2"/>
    <property type="match status" value="1"/>
</dbReference>
<keyword evidence="2" id="KW-0169">Cobalamin biosynthesis</keyword>
<feature type="domain" description="Tetrapyrrole methylase" evidence="6">
    <location>
        <begin position="3"/>
        <end position="206"/>
    </location>
</feature>
<evidence type="ECO:0000256" key="2">
    <source>
        <dbReference type="ARBA" id="ARBA00022573"/>
    </source>
</evidence>
<gene>
    <name evidence="7" type="ORF">SAMN02746091_00071</name>
</gene>
<evidence type="ECO:0000256" key="1">
    <source>
        <dbReference type="ARBA" id="ARBA00004953"/>
    </source>
</evidence>
<dbReference type="InterPro" id="IPR035996">
    <property type="entry name" value="4pyrrol_Methylase_sf"/>
</dbReference>
<dbReference type="Pfam" id="PF00590">
    <property type="entry name" value="TP_methylase"/>
    <property type="match status" value="1"/>
</dbReference>
<dbReference type="InterPro" id="IPR014776">
    <property type="entry name" value="4pyrrole_Mease_sub2"/>
</dbReference>
<accession>A0A1M4S983</accession>
<dbReference type="EMBL" id="FQVG01000001">
    <property type="protein sequence ID" value="SHE28752.1"/>
    <property type="molecule type" value="Genomic_DNA"/>
</dbReference>
<evidence type="ECO:0000259" key="6">
    <source>
        <dbReference type="Pfam" id="PF00590"/>
    </source>
</evidence>
<dbReference type="GO" id="GO:0009236">
    <property type="term" value="P:cobalamin biosynthetic process"/>
    <property type="evidence" value="ECO:0007669"/>
    <property type="project" value="UniProtKB-UniPathway"/>
</dbReference>
<dbReference type="SUPFAM" id="SSF53790">
    <property type="entry name" value="Tetrapyrrole methylase"/>
    <property type="match status" value="1"/>
</dbReference>
<protein>
    <submittedName>
        <fullName evidence="7">Cobalt-precorrin 3 C17-methyltransferase</fullName>
    </submittedName>
</protein>
<keyword evidence="4 7" id="KW-0808">Transferase</keyword>
<dbReference type="InterPro" id="IPR051810">
    <property type="entry name" value="Precorrin_MeTrfase"/>
</dbReference>
<sequence>MGKIYVVSISSGNILDMSNRAVKAIRDSDVVVGYTGYVSLIEELLKDKEVYSNSMKGEIERCRYAIKRAREGKKVSIISSGDAGLYGMAGPIFEMAEDLEVEYIPGITAAFLAASQLGAPVMHDMCTISLSDLLTPFEVIERRIKSAAEADFVITLYNPKSLGRINHLQYAINIIRLYRRDDTPVGIVKNALRKNQKVIITTIKEIDYDLVDMSTVLIIGNSQTYIKDGYMITPRGYKY</sequence>
<keyword evidence="3 7" id="KW-0489">Methyltransferase</keyword>
<dbReference type="InterPro" id="IPR006363">
    <property type="entry name" value="Cbl_synth_CobJ/CibH_dom"/>
</dbReference>
<keyword evidence="5" id="KW-0949">S-adenosyl-L-methionine</keyword>
<dbReference type="Proteomes" id="UP000184423">
    <property type="component" value="Unassembled WGS sequence"/>
</dbReference>
<comment type="pathway">
    <text evidence="1">Cofactor biosynthesis; adenosylcobalamin biosynthesis.</text>
</comment>
<dbReference type="NCBIfam" id="TIGR01466">
    <property type="entry name" value="cobJ_cbiH"/>
    <property type="match status" value="1"/>
</dbReference>
<proteinExistence type="predicted"/>
<name>A0A1M4S983_9CLOT</name>
<dbReference type="GO" id="GO:0032259">
    <property type="term" value="P:methylation"/>
    <property type="evidence" value="ECO:0007669"/>
    <property type="project" value="UniProtKB-KW"/>
</dbReference>
<dbReference type="AlphaFoldDB" id="A0A1M4S983"/>
<evidence type="ECO:0000256" key="4">
    <source>
        <dbReference type="ARBA" id="ARBA00022679"/>
    </source>
</evidence>
<evidence type="ECO:0000313" key="8">
    <source>
        <dbReference type="Proteomes" id="UP000184423"/>
    </source>
</evidence>
<dbReference type="InterPro" id="IPR014777">
    <property type="entry name" value="4pyrrole_Mease_sub1"/>
</dbReference>
<dbReference type="PANTHER" id="PTHR47036:SF1">
    <property type="entry name" value="COBALT-FACTOR III C(17)-METHYLTRANSFERASE-RELATED"/>
    <property type="match status" value="1"/>
</dbReference>
<dbReference type="GO" id="GO:0008168">
    <property type="term" value="F:methyltransferase activity"/>
    <property type="evidence" value="ECO:0007669"/>
    <property type="project" value="UniProtKB-KW"/>
</dbReference>
<evidence type="ECO:0000313" key="7">
    <source>
        <dbReference type="EMBL" id="SHE28752.1"/>
    </source>
</evidence>
<dbReference type="UniPathway" id="UPA00148"/>
<organism evidence="7 8">
    <name type="scientific">Caloramator proteoclasticus DSM 10124</name>
    <dbReference type="NCBI Taxonomy" id="1121262"/>
    <lineage>
        <taxon>Bacteria</taxon>
        <taxon>Bacillati</taxon>
        <taxon>Bacillota</taxon>
        <taxon>Clostridia</taxon>
        <taxon>Eubacteriales</taxon>
        <taxon>Clostridiaceae</taxon>
        <taxon>Caloramator</taxon>
    </lineage>
</organism>
<evidence type="ECO:0000256" key="5">
    <source>
        <dbReference type="ARBA" id="ARBA00022691"/>
    </source>
</evidence>
<evidence type="ECO:0000256" key="3">
    <source>
        <dbReference type="ARBA" id="ARBA00022603"/>
    </source>
</evidence>
<dbReference type="InterPro" id="IPR000878">
    <property type="entry name" value="4pyrrol_Mease"/>
</dbReference>
<dbReference type="RefSeq" id="WP_027307925.1">
    <property type="nucleotide sequence ID" value="NZ_FQVG01000001.1"/>
</dbReference>
<keyword evidence="8" id="KW-1185">Reference proteome</keyword>
<reference evidence="8" key="1">
    <citation type="submission" date="2016-11" db="EMBL/GenBank/DDBJ databases">
        <authorList>
            <person name="Varghese N."/>
            <person name="Submissions S."/>
        </authorList>
    </citation>
    <scope>NUCLEOTIDE SEQUENCE [LARGE SCALE GENOMIC DNA]</scope>
    <source>
        <strain evidence="8">DSM 10124</strain>
    </source>
</reference>
<dbReference type="PANTHER" id="PTHR47036">
    <property type="entry name" value="COBALT-FACTOR III C(17)-METHYLTRANSFERASE-RELATED"/>
    <property type="match status" value="1"/>
</dbReference>
<dbReference type="CDD" id="cd11646">
    <property type="entry name" value="Precorrin_3B_C17_MT"/>
    <property type="match status" value="1"/>
</dbReference>